<dbReference type="AlphaFoldDB" id="A0A8B0M7E1"/>
<dbReference type="Pfam" id="PF04769">
    <property type="entry name" value="MATalpha_HMGbox"/>
    <property type="match status" value="1"/>
</dbReference>
<accession>A0A8B0M7E1</accession>
<proteinExistence type="inferred from homology"/>
<dbReference type="GO" id="GO:0045895">
    <property type="term" value="P:positive regulation of mating-type specific transcription, DNA-templated"/>
    <property type="evidence" value="ECO:0007669"/>
    <property type="project" value="InterPro"/>
</dbReference>
<dbReference type="PROSITE" id="PS51325">
    <property type="entry name" value="ALPHA_BOX"/>
    <property type="match status" value="1"/>
</dbReference>
<dbReference type="SUPFAM" id="SSF47095">
    <property type="entry name" value="HMG-box"/>
    <property type="match status" value="1"/>
</dbReference>
<evidence type="ECO:0000256" key="2">
    <source>
        <dbReference type="ARBA" id="ARBA00023125"/>
    </source>
</evidence>
<keyword evidence="1 5" id="KW-0805">Transcription regulation</keyword>
<evidence type="ECO:0000256" key="5">
    <source>
        <dbReference type="RuleBase" id="RU003516"/>
    </source>
</evidence>
<sequence length="331" mass="36814">MAGRPVCLTYLVKATPPPDLHGDESVGKAMAIRFRATLAVGLWMVEQHSYVCLQDCSGKIWVVHRDNPFGVFLPPGGRLIFISRGGEAVYHTWFGKIFAAARAIGQKPLTTIVPHHVAVKNWYAGFDDGVNSDCSAESQAQIPLRAVNAYVAFRTWFNDDIKFGNYHLTQGQISSLCSDLWAADPVKGIWSKIAAKYTANRDQGIFHYLPDFVRVEFMKLGIILKGSKIAESIGSDLEIMKRKGRNGGTGLEKGSPDFGPMQSVFEDTVEVTRLDLDTTTISDDSNENVIQGMTVTIPEHLRLSHEEAANLIKKRQNIMQARDLQERGYRD</sequence>
<dbReference type="InterPro" id="IPR036910">
    <property type="entry name" value="HMG_box_dom_sf"/>
</dbReference>
<feature type="domain" description="Alpha box" evidence="6">
    <location>
        <begin position="142"/>
        <end position="201"/>
    </location>
</feature>
<evidence type="ECO:0000259" key="6">
    <source>
        <dbReference type="PROSITE" id="PS51325"/>
    </source>
</evidence>
<evidence type="ECO:0000256" key="3">
    <source>
        <dbReference type="ARBA" id="ARBA00023163"/>
    </source>
</evidence>
<evidence type="ECO:0000256" key="4">
    <source>
        <dbReference type="ARBA" id="ARBA00023242"/>
    </source>
</evidence>
<comment type="similarity">
    <text evidence="5">Belongs to the MATALPHA1 family.</text>
</comment>
<evidence type="ECO:0000256" key="1">
    <source>
        <dbReference type="ARBA" id="ARBA00023015"/>
    </source>
</evidence>
<dbReference type="GO" id="GO:0005634">
    <property type="term" value="C:nucleus"/>
    <property type="evidence" value="ECO:0007669"/>
    <property type="project" value="UniProtKB-SubCell"/>
</dbReference>
<keyword evidence="4 5" id="KW-0539">Nucleus</keyword>
<comment type="subcellular location">
    <subcellularLocation>
        <location evidence="5">Nucleus</location>
    </subcellularLocation>
</comment>
<keyword evidence="3 5" id="KW-0804">Transcription</keyword>
<name>A0A8B0M7E1_9PEZI</name>
<gene>
    <name evidence="7" type="primary">MAT1-1-1</name>
</gene>
<evidence type="ECO:0000313" key="7">
    <source>
        <dbReference type="EMBL" id="QTW20732.1"/>
    </source>
</evidence>
<dbReference type="InterPro" id="IPR006856">
    <property type="entry name" value="MATalpha_HMGbox"/>
</dbReference>
<reference evidence="7" key="1">
    <citation type="journal article" date="2021" name="Phytopathology">
        <title>The first genomic resources for Phymatotrichopsis omnivora, a soil-borne pezizomycete pathogen with a broad host range.</title>
        <authorList>
            <person name="Mattupalli C."/>
            <person name="Shiller J."/>
            <person name="Kankanala P."/>
            <person name="Krom N.D."/>
            <person name="Marek S."/>
            <person name="Mysore K.S."/>
            <person name="Young C."/>
        </authorList>
    </citation>
    <scope>NUCLEOTIDE SEQUENCE</scope>
    <source>
        <strain evidence="7">NFPo30</strain>
    </source>
</reference>
<keyword evidence="2 5" id="KW-0238">DNA-binding</keyword>
<dbReference type="EMBL" id="MW357819">
    <property type="protein sequence ID" value="QTW20732.1"/>
    <property type="molecule type" value="Genomic_DNA"/>
</dbReference>
<organism evidence="7">
    <name type="scientific">Phymatotrichopsis omnivora</name>
    <dbReference type="NCBI Taxonomy" id="231936"/>
    <lineage>
        <taxon>Eukaryota</taxon>
        <taxon>Fungi</taxon>
        <taxon>Dikarya</taxon>
        <taxon>Ascomycota</taxon>
        <taxon>Pezizomycotina</taxon>
        <taxon>Pezizomycetes</taxon>
        <taxon>Pezizales</taxon>
        <taxon>Rhizinaceae</taxon>
        <taxon>Phymatotrichopsis</taxon>
    </lineage>
</organism>
<dbReference type="GO" id="GO:0008301">
    <property type="term" value="F:DNA binding, bending"/>
    <property type="evidence" value="ECO:0007669"/>
    <property type="project" value="InterPro"/>
</dbReference>
<protein>
    <submittedName>
        <fullName evidence="7">Putative mating type 1-1-1 protein</fullName>
    </submittedName>
</protein>